<dbReference type="PANTHER" id="PTHR13754">
    <property type="entry name" value="METALLO-BETA-LACTAMASE SUPERFAMILY PROTEIN"/>
    <property type="match status" value="1"/>
</dbReference>
<dbReference type="InterPro" id="IPR001279">
    <property type="entry name" value="Metallo-B-lactamas"/>
</dbReference>
<organism evidence="2 3">
    <name type="scientific">Streptomyces camponoticapitis</name>
    <dbReference type="NCBI Taxonomy" id="1616125"/>
    <lineage>
        <taxon>Bacteria</taxon>
        <taxon>Bacillati</taxon>
        <taxon>Actinomycetota</taxon>
        <taxon>Actinomycetes</taxon>
        <taxon>Kitasatosporales</taxon>
        <taxon>Streptomycetaceae</taxon>
        <taxon>Streptomyces</taxon>
    </lineage>
</organism>
<gene>
    <name evidence="2" type="ORF">GCM10011583_34530</name>
</gene>
<dbReference type="PANTHER" id="PTHR13754:SF13">
    <property type="entry name" value="METALLO-BETA-LACTAMASE SUPERFAMILY PROTEIN (AFU_ORTHOLOGUE AFUA_3G07630)"/>
    <property type="match status" value="1"/>
</dbReference>
<protein>
    <submittedName>
        <fullName evidence="2">MBL fold metallo-hydrolase</fullName>
    </submittedName>
</protein>
<dbReference type="EMBL" id="BMMV01000010">
    <property type="protein sequence ID" value="GGK00201.1"/>
    <property type="molecule type" value="Genomic_DNA"/>
</dbReference>
<dbReference type="RefSeq" id="WP_189108361.1">
    <property type="nucleotide sequence ID" value="NZ_BMMV01000010.1"/>
</dbReference>
<dbReference type="InterPro" id="IPR036866">
    <property type="entry name" value="RibonucZ/Hydroxyglut_hydro"/>
</dbReference>
<keyword evidence="3" id="KW-1185">Reference proteome</keyword>
<name>A0ABQ2E9C7_9ACTN</name>
<reference evidence="3" key="1">
    <citation type="journal article" date="2019" name="Int. J. Syst. Evol. Microbiol.">
        <title>The Global Catalogue of Microorganisms (GCM) 10K type strain sequencing project: providing services to taxonomists for standard genome sequencing and annotation.</title>
        <authorList>
            <consortium name="The Broad Institute Genomics Platform"/>
            <consortium name="The Broad Institute Genome Sequencing Center for Infectious Disease"/>
            <person name="Wu L."/>
            <person name="Ma J."/>
        </authorList>
    </citation>
    <scope>NUCLEOTIDE SEQUENCE [LARGE SCALE GENOMIC DNA]</scope>
    <source>
        <strain evidence="3">CGMCC 4.7275</strain>
    </source>
</reference>
<dbReference type="SMART" id="SM00849">
    <property type="entry name" value="Lactamase_B"/>
    <property type="match status" value="1"/>
</dbReference>
<sequence length="321" mass="35019">MPLEPVDSVTVTTLMDNVTDLIMADRGPARRLPPTTRIPASTMTEESVPDALVAEHGFSALVTVVKNGHEHRFLFDAGTSPDGVVENMRRLRIDPTSIEAIICSHGHFDHTTGLDGLIRALGGRVNLPVLIHPHFWRSRRMALPGVEPMELPTTSQRALEGAGFTVIEEQQPSFLFEGSVLVTGEVPRTTGYEPGFPPQQAWLGGKWEPDPLVLDDQALIIDVRDKGLMVLTGCGHAGVVNICRYARRLTYDRPLHAVVGGMHLNGRAFERLIPQVLADLGEMTPSVLIPAHCTGWRAQHAMAERFGDAFIPNTVGTAVTL</sequence>
<evidence type="ECO:0000313" key="3">
    <source>
        <dbReference type="Proteomes" id="UP000660265"/>
    </source>
</evidence>
<proteinExistence type="predicted"/>
<dbReference type="Gene3D" id="3.60.15.10">
    <property type="entry name" value="Ribonuclease Z/Hydroxyacylglutathione hydrolase-like"/>
    <property type="match status" value="1"/>
</dbReference>
<accession>A0ABQ2E9C7</accession>
<dbReference type="Pfam" id="PF00753">
    <property type="entry name" value="Lactamase_B"/>
    <property type="match status" value="1"/>
</dbReference>
<evidence type="ECO:0000259" key="1">
    <source>
        <dbReference type="SMART" id="SM00849"/>
    </source>
</evidence>
<dbReference type="InterPro" id="IPR052926">
    <property type="entry name" value="Metallo-beta-lactamase_dom"/>
</dbReference>
<comment type="caution">
    <text evidence="2">The sequence shown here is derived from an EMBL/GenBank/DDBJ whole genome shotgun (WGS) entry which is preliminary data.</text>
</comment>
<feature type="domain" description="Metallo-beta-lactamase" evidence="1">
    <location>
        <begin position="59"/>
        <end position="236"/>
    </location>
</feature>
<dbReference type="SUPFAM" id="SSF56281">
    <property type="entry name" value="Metallo-hydrolase/oxidoreductase"/>
    <property type="match status" value="1"/>
</dbReference>
<dbReference type="CDD" id="cd07713">
    <property type="entry name" value="DHPS-like_MBL-fold"/>
    <property type="match status" value="1"/>
</dbReference>
<dbReference type="InterPro" id="IPR041712">
    <property type="entry name" value="DHPS-like_MBL-fold"/>
</dbReference>
<evidence type="ECO:0000313" key="2">
    <source>
        <dbReference type="EMBL" id="GGK00201.1"/>
    </source>
</evidence>
<dbReference type="Proteomes" id="UP000660265">
    <property type="component" value="Unassembled WGS sequence"/>
</dbReference>